<proteinExistence type="predicted"/>
<evidence type="ECO:0000313" key="2">
    <source>
        <dbReference type="Proteomes" id="UP001415857"/>
    </source>
</evidence>
<sequence>MTALQASLLCKPSLPHTPSTTRLSLCTSNLRRCSSLSTPRSVSTFNSTSQNPRFRRHRMITPCALHQNTANLSSESGFSESGSILGSKEFQKGEFGGEIDGKRSEIEAEAAGFGELVDSETKSEDLVESEGKSESLVGEEGGKSGIPLVVFLMGVWATARKGFERFLLSDWFSWWPFWRQEKRLERLIAEADANPKDVVKQNALLAELNKHSPESVIKRFEQRDHCCRQ</sequence>
<evidence type="ECO:0000313" key="1">
    <source>
        <dbReference type="EMBL" id="KAK9293096.1"/>
    </source>
</evidence>
<name>A0AAP0X6N1_LIQFO</name>
<accession>A0AAP0X6N1</accession>
<protein>
    <submittedName>
        <fullName evidence="1">Uncharacterized protein</fullName>
    </submittedName>
</protein>
<comment type="caution">
    <text evidence="1">The sequence shown here is derived from an EMBL/GenBank/DDBJ whole genome shotgun (WGS) entry which is preliminary data.</text>
</comment>
<organism evidence="1 2">
    <name type="scientific">Liquidambar formosana</name>
    <name type="common">Formosan gum</name>
    <dbReference type="NCBI Taxonomy" id="63359"/>
    <lineage>
        <taxon>Eukaryota</taxon>
        <taxon>Viridiplantae</taxon>
        <taxon>Streptophyta</taxon>
        <taxon>Embryophyta</taxon>
        <taxon>Tracheophyta</taxon>
        <taxon>Spermatophyta</taxon>
        <taxon>Magnoliopsida</taxon>
        <taxon>eudicotyledons</taxon>
        <taxon>Gunneridae</taxon>
        <taxon>Pentapetalae</taxon>
        <taxon>Saxifragales</taxon>
        <taxon>Altingiaceae</taxon>
        <taxon>Liquidambar</taxon>
    </lineage>
</organism>
<dbReference type="EMBL" id="JBBPBK010000001">
    <property type="protein sequence ID" value="KAK9293096.1"/>
    <property type="molecule type" value="Genomic_DNA"/>
</dbReference>
<dbReference type="Proteomes" id="UP001415857">
    <property type="component" value="Unassembled WGS sequence"/>
</dbReference>
<reference evidence="1 2" key="1">
    <citation type="journal article" date="2024" name="Plant J.">
        <title>Genome sequences and population genomics reveal climatic adaptation and genomic divergence between two closely related sweetgum species.</title>
        <authorList>
            <person name="Xu W.Q."/>
            <person name="Ren C.Q."/>
            <person name="Zhang X.Y."/>
            <person name="Comes H.P."/>
            <person name="Liu X.H."/>
            <person name="Li Y.G."/>
            <person name="Kettle C.J."/>
            <person name="Jalonen R."/>
            <person name="Gaisberger H."/>
            <person name="Ma Y.Z."/>
            <person name="Qiu Y.X."/>
        </authorList>
    </citation>
    <scope>NUCLEOTIDE SEQUENCE [LARGE SCALE GENOMIC DNA]</scope>
    <source>
        <strain evidence="1">Hangzhou</strain>
    </source>
</reference>
<keyword evidence="2" id="KW-1185">Reference proteome</keyword>
<dbReference type="AlphaFoldDB" id="A0AAP0X6N1"/>
<gene>
    <name evidence="1" type="ORF">L1049_021081</name>
</gene>